<accession>A0ABY0WE63</accession>
<protein>
    <submittedName>
        <fullName evidence="1">Uncharacterized protein</fullName>
    </submittedName>
</protein>
<evidence type="ECO:0000313" key="2">
    <source>
        <dbReference type="Proteomes" id="UP000199620"/>
    </source>
</evidence>
<evidence type="ECO:0000313" key="1">
    <source>
        <dbReference type="EMBL" id="SDV01427.1"/>
    </source>
</evidence>
<keyword evidence="2" id="KW-1185">Reference proteome</keyword>
<dbReference type="EMBL" id="LT629800">
    <property type="protein sequence ID" value="SDV01427.1"/>
    <property type="molecule type" value="Genomic_DNA"/>
</dbReference>
<sequence length="84" mass="9394">MLSKNLNDDAYMLNERAALGFFASKLAPAIEMHVQRYTSILTIKNVAMQFFEMYGKNSPPPGFWWQRSQGGVQFPTGGNCAQCA</sequence>
<proteinExistence type="predicted"/>
<gene>
    <name evidence="1" type="ORF">SAMN04490181_3054</name>
</gene>
<name>A0ABY0WE63_9PSED</name>
<reference evidence="1 2" key="1">
    <citation type="submission" date="2016-10" db="EMBL/GenBank/DDBJ databases">
        <authorList>
            <person name="Varghese N."/>
            <person name="Submissions S."/>
        </authorList>
    </citation>
    <scope>NUCLEOTIDE SEQUENCE [LARGE SCALE GENOMIC DNA]</scope>
    <source>
        <strain evidence="1 2">BS2771</strain>
    </source>
</reference>
<dbReference type="Proteomes" id="UP000199620">
    <property type="component" value="Chromosome I"/>
</dbReference>
<organism evidence="1 2">
    <name type="scientific">Pseudomonas brenneri</name>
    <dbReference type="NCBI Taxonomy" id="129817"/>
    <lineage>
        <taxon>Bacteria</taxon>
        <taxon>Pseudomonadati</taxon>
        <taxon>Pseudomonadota</taxon>
        <taxon>Gammaproteobacteria</taxon>
        <taxon>Pseudomonadales</taxon>
        <taxon>Pseudomonadaceae</taxon>
        <taxon>Pseudomonas</taxon>
    </lineage>
</organism>